<protein>
    <submittedName>
        <fullName evidence="1">Unplaced genomic scaffold CY34scaffold_1, whole genome shotgun sequence</fullName>
    </submittedName>
</protein>
<evidence type="ECO:0000313" key="1">
    <source>
        <dbReference type="EMBL" id="KIK49536.1"/>
    </source>
</evidence>
<dbReference type="HOGENOM" id="CLU_2639722_0_0_1"/>
<reference evidence="2" key="2">
    <citation type="submission" date="2015-01" db="EMBL/GenBank/DDBJ databases">
        <title>Evolutionary Origins and Diversification of the Mycorrhizal Mutualists.</title>
        <authorList>
            <consortium name="DOE Joint Genome Institute"/>
            <consortium name="Mycorrhizal Genomics Consortium"/>
            <person name="Kohler A."/>
            <person name="Kuo A."/>
            <person name="Nagy L.G."/>
            <person name="Floudas D."/>
            <person name="Copeland A."/>
            <person name="Barry K.W."/>
            <person name="Cichocki N."/>
            <person name="Veneault-Fourrey C."/>
            <person name="LaButti K."/>
            <person name="Lindquist E.A."/>
            <person name="Lipzen A."/>
            <person name="Lundell T."/>
            <person name="Morin E."/>
            <person name="Murat C."/>
            <person name="Riley R."/>
            <person name="Ohm R."/>
            <person name="Sun H."/>
            <person name="Tunlid A."/>
            <person name="Henrissat B."/>
            <person name="Grigoriev I.V."/>
            <person name="Hibbett D.S."/>
            <person name="Martin F."/>
        </authorList>
    </citation>
    <scope>NUCLEOTIDE SEQUENCE [LARGE SCALE GENOMIC DNA]</scope>
    <source>
        <strain evidence="2">UH-Slu-Lm8-n1</strain>
    </source>
</reference>
<dbReference type="EMBL" id="KN835132">
    <property type="protein sequence ID" value="KIK49536.1"/>
    <property type="molecule type" value="Genomic_DNA"/>
</dbReference>
<dbReference type="InParanoid" id="A0A0D0B690"/>
<dbReference type="AlphaFoldDB" id="A0A0D0B690"/>
<proteinExistence type="predicted"/>
<reference evidence="1 2" key="1">
    <citation type="submission" date="2014-04" db="EMBL/GenBank/DDBJ databases">
        <authorList>
            <consortium name="DOE Joint Genome Institute"/>
            <person name="Kuo A."/>
            <person name="Ruytinx J."/>
            <person name="Rineau F."/>
            <person name="Colpaert J."/>
            <person name="Kohler A."/>
            <person name="Nagy L.G."/>
            <person name="Floudas D."/>
            <person name="Copeland A."/>
            <person name="Barry K.W."/>
            <person name="Cichocki N."/>
            <person name="Veneault-Fourrey C."/>
            <person name="LaButti K."/>
            <person name="Lindquist E.A."/>
            <person name="Lipzen A."/>
            <person name="Lundell T."/>
            <person name="Morin E."/>
            <person name="Murat C."/>
            <person name="Sun H."/>
            <person name="Tunlid A."/>
            <person name="Henrissat B."/>
            <person name="Grigoriev I.V."/>
            <person name="Hibbett D.S."/>
            <person name="Martin F."/>
            <person name="Nordberg H.P."/>
            <person name="Cantor M.N."/>
            <person name="Hua S.X."/>
        </authorList>
    </citation>
    <scope>NUCLEOTIDE SEQUENCE [LARGE SCALE GENOMIC DNA]</scope>
    <source>
        <strain evidence="1 2">UH-Slu-Lm8-n1</strain>
    </source>
</reference>
<evidence type="ECO:0000313" key="2">
    <source>
        <dbReference type="Proteomes" id="UP000054485"/>
    </source>
</evidence>
<organism evidence="1 2">
    <name type="scientific">Suillus luteus UH-Slu-Lm8-n1</name>
    <dbReference type="NCBI Taxonomy" id="930992"/>
    <lineage>
        <taxon>Eukaryota</taxon>
        <taxon>Fungi</taxon>
        <taxon>Dikarya</taxon>
        <taxon>Basidiomycota</taxon>
        <taxon>Agaricomycotina</taxon>
        <taxon>Agaricomycetes</taxon>
        <taxon>Agaricomycetidae</taxon>
        <taxon>Boletales</taxon>
        <taxon>Suillineae</taxon>
        <taxon>Suillaceae</taxon>
        <taxon>Suillus</taxon>
    </lineage>
</organism>
<keyword evidence="2" id="KW-1185">Reference proteome</keyword>
<gene>
    <name evidence="1" type="ORF">CY34DRAFT_116697</name>
</gene>
<accession>A0A0D0B690</accession>
<name>A0A0D0B690_9AGAM</name>
<sequence length="77" mass="8607">MSCFIDSDNICAHDYASCLSPVRCQRLASLLGTVCITRGKHMSRYYSILFDSRSSTSVCSDFHACLQEDNRDDSKSS</sequence>
<dbReference type="Proteomes" id="UP000054485">
    <property type="component" value="Unassembled WGS sequence"/>
</dbReference>